<dbReference type="eggNOG" id="COG3144">
    <property type="taxonomic scope" value="Bacteria"/>
</dbReference>
<evidence type="ECO:0000313" key="3">
    <source>
        <dbReference type="EMBL" id="ACL73045.1"/>
    </source>
</evidence>
<organism evidence="3 4">
    <name type="scientific">Thioalkalivibrio sulfidiphilus (strain HL-EbGR7)</name>
    <dbReference type="NCBI Taxonomy" id="396588"/>
    <lineage>
        <taxon>Bacteria</taxon>
        <taxon>Pseudomonadati</taxon>
        <taxon>Pseudomonadota</taxon>
        <taxon>Gammaproteobacteria</taxon>
        <taxon>Chromatiales</taxon>
        <taxon>Ectothiorhodospiraceae</taxon>
        <taxon>Thioalkalivibrio</taxon>
    </lineage>
</organism>
<dbReference type="InterPro" id="IPR021136">
    <property type="entry name" value="Flagellar_hook_control-like_C"/>
</dbReference>
<keyword evidence="3" id="KW-0969">Cilium</keyword>
<accession>B8GT30</accession>
<dbReference type="AlphaFoldDB" id="B8GT30"/>
<name>B8GT30_THISH</name>
<protein>
    <submittedName>
        <fullName evidence="3">Flagellar hook-length control protein-like protein</fullName>
    </submittedName>
</protein>
<evidence type="ECO:0000313" key="4">
    <source>
        <dbReference type="Proteomes" id="UP000002383"/>
    </source>
</evidence>
<evidence type="ECO:0000256" key="1">
    <source>
        <dbReference type="SAM" id="MobiDB-lite"/>
    </source>
</evidence>
<feature type="compositionally biased region" description="Basic and acidic residues" evidence="1">
    <location>
        <begin position="277"/>
        <end position="286"/>
    </location>
</feature>
<dbReference type="PANTHER" id="PTHR37533:SF2">
    <property type="entry name" value="FLAGELLAR HOOK-LENGTH CONTROL PROTEIN"/>
    <property type="match status" value="1"/>
</dbReference>
<evidence type="ECO:0000259" key="2">
    <source>
        <dbReference type="Pfam" id="PF02120"/>
    </source>
</evidence>
<feature type="compositionally biased region" description="Gly residues" evidence="1">
    <location>
        <begin position="287"/>
        <end position="297"/>
    </location>
</feature>
<feature type="domain" description="Flagellar hook-length control protein-like C-terminal" evidence="2">
    <location>
        <begin position="201"/>
        <end position="282"/>
    </location>
</feature>
<dbReference type="Proteomes" id="UP000002383">
    <property type="component" value="Chromosome"/>
</dbReference>
<feature type="region of interest" description="Disordered" evidence="1">
    <location>
        <begin position="275"/>
        <end position="308"/>
    </location>
</feature>
<dbReference type="KEGG" id="tgr:Tgr7_1964"/>
<dbReference type="RefSeq" id="WP_012638524.1">
    <property type="nucleotide sequence ID" value="NC_011901.1"/>
</dbReference>
<dbReference type="CDD" id="cd17470">
    <property type="entry name" value="T3SS_Flik_C"/>
    <property type="match status" value="1"/>
</dbReference>
<dbReference type="InterPro" id="IPR038610">
    <property type="entry name" value="FliK-like_C_sf"/>
</dbReference>
<sequence length="324" mass="33816">MQLAAFPMNLPGPLMQALGDLDAMPDGARALGEQGDFWMRLAIHLQGLEQVAEALPEELDAEGLAAWLAASLGNDEALPVGRPLPQDGKNLPPQAALMQVAAGSVGADTADTEHFSGSVRMREHLMAAAVQTAAAMSADDEVSGKRALSELASQGKVGDIQAVMANAVSADPNQAATRAAPRALSLDIPMGQPGWDRSLGDRVQWMVSQKVQVAELRLNPPNLGPIEIRVHVDGDRTQVNFVAPQAAVREAIDAALPRLREMFAEGGMTLDVSVSHQDARQARGESDGQGTGGGAQAGEGAEQSGLPGEAQAVRQGLGLVDYYA</sequence>
<dbReference type="Gene3D" id="3.30.750.140">
    <property type="match status" value="1"/>
</dbReference>
<keyword evidence="3" id="KW-0966">Cell projection</keyword>
<dbReference type="Pfam" id="PF02120">
    <property type="entry name" value="Flg_hook"/>
    <property type="match status" value="1"/>
</dbReference>
<dbReference type="PANTHER" id="PTHR37533">
    <property type="entry name" value="FLAGELLAR HOOK-LENGTH CONTROL PROTEIN"/>
    <property type="match status" value="1"/>
</dbReference>
<dbReference type="STRING" id="396588.Tgr7_1964"/>
<dbReference type="HOGENOM" id="CLU_026081_0_0_6"/>
<keyword evidence="3" id="KW-0282">Flagellum</keyword>
<reference evidence="3 4" key="1">
    <citation type="journal article" date="2011" name="Stand. Genomic Sci.">
        <title>Complete genome sequence of 'Thioalkalivibrio sulfidophilus' HL-EbGr7.</title>
        <authorList>
            <person name="Muyzer G."/>
            <person name="Sorokin D.Y."/>
            <person name="Mavromatis K."/>
            <person name="Lapidus A."/>
            <person name="Clum A."/>
            <person name="Ivanova N."/>
            <person name="Pati A."/>
            <person name="d'Haeseleer P."/>
            <person name="Woyke T."/>
            <person name="Kyrpides N.C."/>
        </authorList>
    </citation>
    <scope>NUCLEOTIDE SEQUENCE [LARGE SCALE GENOMIC DNA]</scope>
    <source>
        <strain evidence="3 4">HL-EbGR7</strain>
    </source>
</reference>
<keyword evidence="4" id="KW-1185">Reference proteome</keyword>
<proteinExistence type="predicted"/>
<gene>
    <name evidence="3" type="ordered locus">Tgr7_1964</name>
</gene>
<dbReference type="EMBL" id="CP001339">
    <property type="protein sequence ID" value="ACL73045.1"/>
    <property type="molecule type" value="Genomic_DNA"/>
</dbReference>
<dbReference type="InterPro" id="IPR052563">
    <property type="entry name" value="FliK"/>
</dbReference>